<feature type="region of interest" description="Disordered" evidence="1">
    <location>
        <begin position="1"/>
        <end position="44"/>
    </location>
</feature>
<feature type="region of interest" description="Disordered" evidence="1">
    <location>
        <begin position="125"/>
        <end position="178"/>
    </location>
</feature>
<organism evidence="2 3">
    <name type="scientific">Collichthys lucidus</name>
    <name type="common">Big head croaker</name>
    <name type="synonym">Sciaena lucida</name>
    <dbReference type="NCBI Taxonomy" id="240159"/>
    <lineage>
        <taxon>Eukaryota</taxon>
        <taxon>Metazoa</taxon>
        <taxon>Chordata</taxon>
        <taxon>Craniata</taxon>
        <taxon>Vertebrata</taxon>
        <taxon>Euteleostomi</taxon>
        <taxon>Actinopterygii</taxon>
        <taxon>Neopterygii</taxon>
        <taxon>Teleostei</taxon>
        <taxon>Neoteleostei</taxon>
        <taxon>Acanthomorphata</taxon>
        <taxon>Eupercaria</taxon>
        <taxon>Sciaenidae</taxon>
        <taxon>Collichthys</taxon>
    </lineage>
</organism>
<feature type="compositionally biased region" description="Low complexity" evidence="1">
    <location>
        <begin position="1"/>
        <end position="26"/>
    </location>
</feature>
<reference evidence="2 3" key="1">
    <citation type="submission" date="2019-01" db="EMBL/GenBank/DDBJ databases">
        <title>Genome Assembly of Collichthys lucidus.</title>
        <authorList>
            <person name="Cai M."/>
            <person name="Xiao S."/>
        </authorList>
    </citation>
    <scope>NUCLEOTIDE SEQUENCE [LARGE SCALE GENOMIC DNA]</scope>
    <source>
        <strain evidence="2">JT15FE1705JMU</strain>
        <tissue evidence="2">Muscle</tissue>
    </source>
</reference>
<dbReference type="Proteomes" id="UP000298787">
    <property type="component" value="Chromosome 24"/>
</dbReference>
<evidence type="ECO:0000313" key="3">
    <source>
        <dbReference type="Proteomes" id="UP000298787"/>
    </source>
</evidence>
<evidence type="ECO:0000313" key="2">
    <source>
        <dbReference type="EMBL" id="TKS93316.1"/>
    </source>
</evidence>
<dbReference type="AlphaFoldDB" id="A0A4U5VWV2"/>
<feature type="region of interest" description="Disordered" evidence="1">
    <location>
        <begin position="65"/>
        <end position="113"/>
    </location>
</feature>
<sequence>MKSSSLPPSSSSSSTSETQIVSSSSSTPPPPLPHQSLQSPELQEEFLRERLNKFRCHSDFGECSVVSSATSPFSSSSSPLSSPFSSSSSPLSSPFSPTPLSSPCSSSSTLSSPCFDHRRARLSLSSPELLSELKDSSSRTLRHVPEHNGLTTVFSGRGRGQASNPAPSTRPANQKTSR</sequence>
<keyword evidence="3" id="KW-1185">Reference proteome</keyword>
<proteinExistence type="predicted"/>
<feature type="compositionally biased region" description="Low complexity" evidence="1">
    <location>
        <begin position="67"/>
        <end position="113"/>
    </location>
</feature>
<name>A0A4U5VWV2_COLLU</name>
<protein>
    <submittedName>
        <fullName evidence="2">Uncharacterized protein</fullName>
    </submittedName>
</protein>
<evidence type="ECO:0000256" key="1">
    <source>
        <dbReference type="SAM" id="MobiDB-lite"/>
    </source>
</evidence>
<accession>A0A4U5VWV2</accession>
<dbReference type="EMBL" id="CM014101">
    <property type="protein sequence ID" value="TKS93316.1"/>
    <property type="molecule type" value="Genomic_DNA"/>
</dbReference>
<gene>
    <name evidence="2" type="ORF">D9C73_026696</name>
</gene>
<feature type="compositionally biased region" description="Polar residues" evidence="1">
    <location>
        <begin position="161"/>
        <end position="178"/>
    </location>
</feature>